<protein>
    <recommendedName>
        <fullName evidence="1">DUF2726 domain-containing protein</fullName>
    </recommendedName>
</protein>
<organism evidence="2 3">
    <name type="scientific">Noviherbaspirillum suwonense</name>
    <dbReference type="NCBI Taxonomy" id="1224511"/>
    <lineage>
        <taxon>Bacteria</taxon>
        <taxon>Pseudomonadati</taxon>
        <taxon>Pseudomonadota</taxon>
        <taxon>Betaproteobacteria</taxon>
        <taxon>Burkholderiales</taxon>
        <taxon>Oxalobacteraceae</taxon>
        <taxon>Noviherbaspirillum</taxon>
    </lineage>
</organism>
<evidence type="ECO:0000313" key="2">
    <source>
        <dbReference type="EMBL" id="SMP51856.1"/>
    </source>
</evidence>
<sequence>MSKRKTKKSRLPPVIENRVPHASVVPAALVTPADEAQAKLCLQELQSQGSAHIGADQWDALLELSELSWKDFALLEQEDAKVYLLRIRAWAIVHGGDKSYFKLTKPERTELTALLANFAQLTTDFYRHPEFKLFLSLRDHSLEHAVAAYTHLATACQSVVDMDWLAQLRRHAKRLLRPQFFEDEEPTEAQQLLLAQTSDVSTALETAYAFAKKSDALTKENCLLLATYQAELRAMTAEARDYAKVAPAIRSLPSPSPAQVASMPAIDGPDAVSQGLTPDGWAFLYELGHAPLSEYSQLLSEYPKEFGCAPVDGLRQLVASLLASGEEVDAALQRAVNLLADFFDETTEFFGSHLAITGTEGPVWVEIGSDTLYLPLNVEELLLRVAEHAPSTYPRAGLLLSLYRVFDAHSSYGELESKEVHKDIGVVLGKGSLPFQFILAGVYEDVAVNTVLLGYSLRHCVELGEKPPRHYFPRNITAEKYSKGDALDILEMLEQLVPLRDRMTQTVVDIWLNLAHEIFFALARSDASLHKRTLELARMVRLDLLNKGLAFSLGYLEQVAGDPRAAFDYYLTEIDNAGKGADTAAKNALQLWRKTSDPALVDALLASLQSAYVTSSNGKAMELLLKDLNARQEELGEESQFAQTARNRWPTVTPPARKLLGVLATITRFKNFKELGSYAGLDEIWTQRHYNKLIELGMIFDSADNFEINPVIRPLIEQESQHAVVGRIVRADGTSAVKQVFNSQREFSIYQVMIQLCPNHLVFPNCSLQSVMSYERMKTLVDSDDFGYYLRASVDIVVVSSTTFLPMLAIEVDSIWHDTERQQLNDDKKDRLFAAAGIPFMRLRPVGSPSENTIRGQVAEHLDELVRTLRSDLPGYEQARGLLVDLSVANPAAATDVLNIPSVTVLPTLTPVSTSSGGAVALD</sequence>
<evidence type="ECO:0000313" key="3">
    <source>
        <dbReference type="Proteomes" id="UP001158049"/>
    </source>
</evidence>
<gene>
    <name evidence="2" type="ORF">SAMN06295970_10367</name>
</gene>
<reference evidence="2 3" key="1">
    <citation type="submission" date="2017-05" db="EMBL/GenBank/DDBJ databases">
        <authorList>
            <person name="Varghese N."/>
            <person name="Submissions S."/>
        </authorList>
    </citation>
    <scope>NUCLEOTIDE SEQUENCE [LARGE SCALE GENOMIC DNA]</scope>
    <source>
        <strain evidence="2 3">DSM 26001</strain>
    </source>
</reference>
<dbReference type="Pfam" id="PF10881">
    <property type="entry name" value="DUF2726"/>
    <property type="match status" value="1"/>
</dbReference>
<name>A0ABY1Q0C5_9BURK</name>
<keyword evidence="3" id="KW-1185">Reference proteome</keyword>
<dbReference type="RefSeq" id="WP_283441345.1">
    <property type="nucleotide sequence ID" value="NZ_FXUL01000003.1"/>
</dbReference>
<dbReference type="InterPro" id="IPR024402">
    <property type="entry name" value="DUF2726"/>
</dbReference>
<comment type="caution">
    <text evidence="2">The sequence shown here is derived from an EMBL/GenBank/DDBJ whole genome shotgun (WGS) entry which is preliminary data.</text>
</comment>
<accession>A0ABY1Q0C5</accession>
<dbReference type="Proteomes" id="UP001158049">
    <property type="component" value="Unassembled WGS sequence"/>
</dbReference>
<proteinExistence type="predicted"/>
<feature type="domain" description="DUF2726" evidence="1">
    <location>
        <begin position="739"/>
        <end position="860"/>
    </location>
</feature>
<evidence type="ECO:0000259" key="1">
    <source>
        <dbReference type="Pfam" id="PF10881"/>
    </source>
</evidence>
<dbReference type="EMBL" id="FXUL01000003">
    <property type="protein sequence ID" value="SMP51856.1"/>
    <property type="molecule type" value="Genomic_DNA"/>
</dbReference>